<protein>
    <recommendedName>
        <fullName evidence="2">PH domain-containing protein</fullName>
    </recommendedName>
</protein>
<keyword evidence="4" id="KW-1185">Reference proteome</keyword>
<comment type="caution">
    <text evidence="3">The sequence shown here is derived from an EMBL/GenBank/DDBJ whole genome shotgun (WGS) entry which is preliminary data.</text>
</comment>
<organism evidence="3 4">
    <name type="scientific">Microctonus aethiopoides</name>
    <dbReference type="NCBI Taxonomy" id="144406"/>
    <lineage>
        <taxon>Eukaryota</taxon>
        <taxon>Metazoa</taxon>
        <taxon>Ecdysozoa</taxon>
        <taxon>Arthropoda</taxon>
        <taxon>Hexapoda</taxon>
        <taxon>Insecta</taxon>
        <taxon>Pterygota</taxon>
        <taxon>Neoptera</taxon>
        <taxon>Endopterygota</taxon>
        <taxon>Hymenoptera</taxon>
        <taxon>Apocrita</taxon>
        <taxon>Ichneumonoidea</taxon>
        <taxon>Braconidae</taxon>
        <taxon>Euphorinae</taxon>
        <taxon>Microctonus</taxon>
    </lineage>
</organism>
<feature type="compositionally biased region" description="Polar residues" evidence="1">
    <location>
        <begin position="401"/>
        <end position="410"/>
    </location>
</feature>
<name>A0AA39FB72_9HYME</name>
<gene>
    <name evidence="3" type="ORF">PV328_004775</name>
</gene>
<dbReference type="InterPro" id="IPR001849">
    <property type="entry name" value="PH_domain"/>
</dbReference>
<dbReference type="CDD" id="cd00821">
    <property type="entry name" value="PH"/>
    <property type="match status" value="1"/>
</dbReference>
<proteinExistence type="predicted"/>
<dbReference type="EMBL" id="JAQQBS010001422">
    <property type="protein sequence ID" value="KAK0166349.1"/>
    <property type="molecule type" value="Genomic_DNA"/>
</dbReference>
<sequence length="489" mass="54332">MAGGDIEHCGFLDAKLPGSRVRKRSIALWKAWRRHWCTVRKLGPGLGVEIQLDRGLVLDNHINDRNNSIKIPADSVICRTESRTKLFAFGIFPAKERKPLLWLSGMSESETQRWMANLRQLLKPRRHRFMEGSFNISMVDNTHSRAAGLTGLHGDLIASRSGLFVKDTHSGDIIENFDWVEMNQFHLSTSGRPDDVKRICVMHTTKSFRGGIGELHIFCMNASKLLHELVTQGRGPKQRNEIIRPLSLSDGDLRLSIHNDTVTEGYVVLKSKVATNLINAGLGLLWTSRSGSEVELVDNNDDRIKKANDSKIVCYTHAIDNVYQPAPANVSNISWSLEELEEPIPRRVSSISLASGIYEEITDTGVGNKSLRNSSNLYENTGDLLFTNDRCVPPPLPPRTRTCSASTRHGSVSDDGLDSEGGTRSATPNTQDETTSTPEEKLILSPASAVSFEDSDYVPMSPRLRDIALLKSKEQKAAVAAEDIYMVMR</sequence>
<dbReference type="AlphaFoldDB" id="A0AA39FB72"/>
<dbReference type="Proteomes" id="UP001168990">
    <property type="component" value="Unassembled WGS sequence"/>
</dbReference>
<reference evidence="3" key="1">
    <citation type="journal article" date="2023" name="bioRxiv">
        <title>Scaffold-level genome assemblies of two parasitoid biocontrol wasps reveal the parthenogenesis mechanism and an associated novel virus.</title>
        <authorList>
            <person name="Inwood S."/>
            <person name="Skelly J."/>
            <person name="Guhlin J."/>
            <person name="Harrop T."/>
            <person name="Goldson S."/>
            <person name="Dearden P."/>
        </authorList>
    </citation>
    <scope>NUCLEOTIDE SEQUENCE</scope>
    <source>
        <strain evidence="3">Irish</strain>
        <tissue evidence="3">Whole body</tissue>
    </source>
</reference>
<feature type="domain" description="PH" evidence="2">
    <location>
        <begin position="5"/>
        <end position="123"/>
    </location>
</feature>
<accession>A0AA39FB72</accession>
<feature type="compositionally biased region" description="Polar residues" evidence="1">
    <location>
        <begin position="422"/>
        <end position="437"/>
    </location>
</feature>
<reference evidence="3" key="2">
    <citation type="submission" date="2023-03" db="EMBL/GenBank/DDBJ databases">
        <authorList>
            <person name="Inwood S.N."/>
            <person name="Skelly J.G."/>
            <person name="Guhlin J."/>
            <person name="Harrop T.W.R."/>
            <person name="Goldson S.G."/>
            <person name="Dearden P.K."/>
        </authorList>
    </citation>
    <scope>NUCLEOTIDE SEQUENCE</scope>
    <source>
        <strain evidence="3">Irish</strain>
        <tissue evidence="3">Whole body</tissue>
    </source>
</reference>
<evidence type="ECO:0000256" key="1">
    <source>
        <dbReference type="SAM" id="MobiDB-lite"/>
    </source>
</evidence>
<dbReference type="PROSITE" id="PS50003">
    <property type="entry name" value="PH_DOMAIN"/>
    <property type="match status" value="1"/>
</dbReference>
<feature type="region of interest" description="Disordered" evidence="1">
    <location>
        <begin position="389"/>
        <end position="441"/>
    </location>
</feature>
<evidence type="ECO:0000259" key="2">
    <source>
        <dbReference type="PROSITE" id="PS50003"/>
    </source>
</evidence>
<evidence type="ECO:0000313" key="4">
    <source>
        <dbReference type="Proteomes" id="UP001168990"/>
    </source>
</evidence>
<evidence type="ECO:0000313" key="3">
    <source>
        <dbReference type="EMBL" id="KAK0166349.1"/>
    </source>
</evidence>